<feature type="region of interest" description="Disordered" evidence="1">
    <location>
        <begin position="132"/>
        <end position="209"/>
    </location>
</feature>
<feature type="non-terminal residue" evidence="2">
    <location>
        <position position="1"/>
    </location>
</feature>
<name>A0A427AMM1_ENSVE</name>
<proteinExistence type="predicted"/>
<feature type="region of interest" description="Disordered" evidence="1">
    <location>
        <begin position="1"/>
        <end position="36"/>
    </location>
</feature>
<sequence length="209" mass="23267">RKREDGGTAITRRRDSPSLRAASGRAPCTRSPARWERPSSLLDTNTQTQQGMMRLALRVFTDLMCSLAWLSWRVHSLLGESYAASPMVQTDAIGVQLINDFHPRKGLDYETETELKTEPKCSLLCQMWMEDRGRRKQESKGDGSHGGDPRVCGRGEGDVTSRPWNGTTEVMMMKARGGPYPIKSSGAKMRERSKRAVPPALPYSISPAL</sequence>
<dbReference type="EMBL" id="AMZH03001911">
    <property type="protein sequence ID" value="RRT77513.1"/>
    <property type="molecule type" value="Genomic_DNA"/>
</dbReference>
<protein>
    <submittedName>
        <fullName evidence="2">Uncharacterized protein</fullName>
    </submittedName>
</protein>
<feature type="compositionally biased region" description="Basic and acidic residues" evidence="1">
    <location>
        <begin position="132"/>
        <end position="159"/>
    </location>
</feature>
<reference evidence="2 3" key="1">
    <citation type="journal article" date="2014" name="Agronomy (Basel)">
        <title>A Draft Genome Sequence for Ensete ventricosum, the Drought-Tolerant Tree Against Hunger.</title>
        <authorList>
            <person name="Harrison J."/>
            <person name="Moore K.A."/>
            <person name="Paszkiewicz K."/>
            <person name="Jones T."/>
            <person name="Grant M."/>
            <person name="Ambacheew D."/>
            <person name="Muzemil S."/>
            <person name="Studholme D.J."/>
        </authorList>
    </citation>
    <scope>NUCLEOTIDE SEQUENCE [LARGE SCALE GENOMIC DNA]</scope>
</reference>
<accession>A0A427AMM1</accession>
<evidence type="ECO:0000313" key="2">
    <source>
        <dbReference type="EMBL" id="RRT77513.1"/>
    </source>
</evidence>
<evidence type="ECO:0000256" key="1">
    <source>
        <dbReference type="SAM" id="MobiDB-lite"/>
    </source>
</evidence>
<comment type="caution">
    <text evidence="2">The sequence shown here is derived from an EMBL/GenBank/DDBJ whole genome shotgun (WGS) entry which is preliminary data.</text>
</comment>
<dbReference type="Proteomes" id="UP000287651">
    <property type="component" value="Unassembled WGS sequence"/>
</dbReference>
<evidence type="ECO:0000313" key="3">
    <source>
        <dbReference type="Proteomes" id="UP000287651"/>
    </source>
</evidence>
<dbReference type="AlphaFoldDB" id="A0A427AMM1"/>
<feature type="compositionally biased region" description="Basic and acidic residues" evidence="1">
    <location>
        <begin position="1"/>
        <end position="17"/>
    </location>
</feature>
<gene>
    <name evidence="2" type="ORF">B296_00001400</name>
</gene>
<organism evidence="2 3">
    <name type="scientific">Ensete ventricosum</name>
    <name type="common">Abyssinian banana</name>
    <name type="synonym">Musa ensete</name>
    <dbReference type="NCBI Taxonomy" id="4639"/>
    <lineage>
        <taxon>Eukaryota</taxon>
        <taxon>Viridiplantae</taxon>
        <taxon>Streptophyta</taxon>
        <taxon>Embryophyta</taxon>
        <taxon>Tracheophyta</taxon>
        <taxon>Spermatophyta</taxon>
        <taxon>Magnoliopsida</taxon>
        <taxon>Liliopsida</taxon>
        <taxon>Zingiberales</taxon>
        <taxon>Musaceae</taxon>
        <taxon>Ensete</taxon>
    </lineage>
</organism>